<dbReference type="InterPro" id="IPR029063">
    <property type="entry name" value="SAM-dependent_MTases_sf"/>
</dbReference>
<evidence type="ECO:0000256" key="1">
    <source>
        <dbReference type="ARBA" id="ARBA00022603"/>
    </source>
</evidence>
<dbReference type="Gene3D" id="3.40.50.150">
    <property type="entry name" value="Vaccinia Virus protein VP39"/>
    <property type="match status" value="1"/>
</dbReference>
<evidence type="ECO:0000256" key="2">
    <source>
        <dbReference type="ARBA" id="ARBA00022679"/>
    </source>
</evidence>
<dbReference type="GO" id="GO:0003886">
    <property type="term" value="F:DNA (cytosine-5-)-methyltransferase activity"/>
    <property type="evidence" value="ECO:0007669"/>
    <property type="project" value="UniProtKB-EC"/>
</dbReference>
<keyword evidence="2" id="KW-0808">Transferase</keyword>
<evidence type="ECO:0008006" key="6">
    <source>
        <dbReference type="Google" id="ProtNLM"/>
    </source>
</evidence>
<evidence type="ECO:0000256" key="3">
    <source>
        <dbReference type="ARBA" id="ARBA00022747"/>
    </source>
</evidence>
<dbReference type="AlphaFoldDB" id="A0AAT9G8N8"/>
<sequence length="61" mass="6880">MHYNEVYVYNFTFIDLFAGIGGVRRSFESVGGNCVYTSEIDTSALKTYRANFSCDHKIDGV</sequence>
<organism evidence="5">
    <name type="scientific">Candidatus Tisiphia endosymbiont of Sergentomyia squamirostris</name>
    <dbReference type="NCBI Taxonomy" id="3113639"/>
    <lineage>
        <taxon>Bacteria</taxon>
        <taxon>Pseudomonadati</taxon>
        <taxon>Pseudomonadota</taxon>
        <taxon>Alphaproteobacteria</taxon>
        <taxon>Rickettsiales</taxon>
        <taxon>Rickettsiaceae</taxon>
        <taxon>Rickettsieae</taxon>
        <taxon>Candidatus Tisiphia</taxon>
    </lineage>
</organism>
<comment type="catalytic activity">
    <reaction evidence="4">
        <text>a 2'-deoxycytidine in DNA + S-adenosyl-L-methionine = a 5-methyl-2'-deoxycytidine in DNA + S-adenosyl-L-homocysteine + H(+)</text>
        <dbReference type="Rhea" id="RHEA:13681"/>
        <dbReference type="Rhea" id="RHEA-COMP:11369"/>
        <dbReference type="Rhea" id="RHEA-COMP:11370"/>
        <dbReference type="ChEBI" id="CHEBI:15378"/>
        <dbReference type="ChEBI" id="CHEBI:57856"/>
        <dbReference type="ChEBI" id="CHEBI:59789"/>
        <dbReference type="ChEBI" id="CHEBI:85452"/>
        <dbReference type="ChEBI" id="CHEBI:85454"/>
        <dbReference type="EC" id="2.1.1.37"/>
    </reaction>
</comment>
<dbReference type="Pfam" id="PF00145">
    <property type="entry name" value="DNA_methylase"/>
    <property type="match status" value="1"/>
</dbReference>
<keyword evidence="3" id="KW-0680">Restriction system</keyword>
<dbReference type="GO" id="GO:0009307">
    <property type="term" value="P:DNA restriction-modification system"/>
    <property type="evidence" value="ECO:0007669"/>
    <property type="project" value="UniProtKB-KW"/>
</dbReference>
<keyword evidence="1" id="KW-0489">Methyltransferase</keyword>
<name>A0AAT9G8N8_9RICK</name>
<proteinExistence type="predicted"/>
<protein>
    <recommendedName>
        <fullName evidence="6">DNA (cytosine-5-)-methyltransferase</fullName>
    </recommendedName>
</protein>
<accession>A0AAT9G8N8</accession>
<dbReference type="InterPro" id="IPR001525">
    <property type="entry name" value="C5_MeTfrase"/>
</dbReference>
<dbReference type="GO" id="GO:0032259">
    <property type="term" value="P:methylation"/>
    <property type="evidence" value="ECO:0007669"/>
    <property type="project" value="UniProtKB-KW"/>
</dbReference>
<evidence type="ECO:0000313" key="5">
    <source>
        <dbReference type="EMBL" id="BFD46186.1"/>
    </source>
</evidence>
<gene>
    <name evidence="5" type="ORF">DMENIID0002_08320</name>
</gene>
<dbReference type="EMBL" id="AP029170">
    <property type="protein sequence ID" value="BFD46186.1"/>
    <property type="molecule type" value="Genomic_DNA"/>
</dbReference>
<reference evidence="5" key="1">
    <citation type="submission" date="2024-01" db="EMBL/GenBank/DDBJ databases">
        <title>Sequencing the genomes of a sandfly, Sergentomyia squamirostris, and its two endosymbionts.</title>
        <authorList>
            <person name="Itokawa K."/>
            <person name="Sanjoba C."/>
        </authorList>
    </citation>
    <scope>NUCLEOTIDE SEQUENCE</scope>
    <source>
        <strain evidence="5">RiSSQ</strain>
    </source>
</reference>
<dbReference type="SUPFAM" id="SSF53335">
    <property type="entry name" value="S-adenosyl-L-methionine-dependent methyltransferases"/>
    <property type="match status" value="1"/>
</dbReference>
<evidence type="ECO:0000256" key="4">
    <source>
        <dbReference type="ARBA" id="ARBA00047422"/>
    </source>
</evidence>